<evidence type="ECO:0000256" key="7">
    <source>
        <dbReference type="PROSITE-ProRule" id="PRU00552"/>
    </source>
</evidence>
<dbReference type="EMBL" id="NCVQ01000007">
    <property type="protein sequence ID" value="PWZ16395.1"/>
    <property type="molecule type" value="Genomic_DNA"/>
</dbReference>
<dbReference type="PANTHER" id="PTHR47958">
    <property type="entry name" value="ATP-DEPENDENT RNA HELICASE DBP3"/>
    <property type="match status" value="1"/>
</dbReference>
<dbReference type="PROSITE" id="PS51194">
    <property type="entry name" value="HELICASE_CTER"/>
    <property type="match status" value="1"/>
</dbReference>
<evidence type="ECO:0000256" key="3">
    <source>
        <dbReference type="ARBA" id="ARBA00022801"/>
    </source>
</evidence>
<dbReference type="GO" id="GO:0003723">
    <property type="term" value="F:RNA binding"/>
    <property type="evidence" value="ECO:0007669"/>
    <property type="project" value="UniProtKB-KW"/>
</dbReference>
<dbReference type="ExpressionAtlas" id="A0A3L6E6I3">
    <property type="expression patterns" value="baseline and differential"/>
</dbReference>
<dbReference type="GO" id="GO:0005524">
    <property type="term" value="F:ATP binding"/>
    <property type="evidence" value="ECO:0007669"/>
    <property type="project" value="UniProtKB-KW"/>
</dbReference>
<gene>
    <name evidence="13" type="primary">Os06g0602400_1</name>
    <name evidence="13" type="ORF">Zm00014a_037831</name>
</gene>
<dbReference type="GO" id="GO:0016787">
    <property type="term" value="F:hydrolase activity"/>
    <property type="evidence" value="ECO:0007669"/>
    <property type="project" value="UniProtKB-KW"/>
</dbReference>
<dbReference type="GO" id="GO:0003724">
    <property type="term" value="F:RNA helicase activity"/>
    <property type="evidence" value="ECO:0007669"/>
    <property type="project" value="UniProtKB-EC"/>
</dbReference>
<name>A0A3L6E6I3_MAIZE</name>
<evidence type="ECO:0000256" key="6">
    <source>
        <dbReference type="ARBA" id="ARBA00022884"/>
    </source>
</evidence>
<dbReference type="AlphaFoldDB" id="A0A3L6E6I3"/>
<dbReference type="PROSITE" id="PS00039">
    <property type="entry name" value="DEAD_ATP_HELICASE"/>
    <property type="match status" value="1"/>
</dbReference>
<keyword evidence="3 8" id="KW-0378">Hydrolase</keyword>
<dbReference type="InterPro" id="IPR014001">
    <property type="entry name" value="Helicase_ATP-bd"/>
</dbReference>
<dbReference type="SUPFAM" id="SSF52540">
    <property type="entry name" value="P-loop containing nucleoside triphosphate hydrolases"/>
    <property type="match status" value="2"/>
</dbReference>
<sequence length="627" mass="66110">MAAYGGGGSWSTVPARSRRAEPIAPSPRGGSRGGGDDRVPGVGELAEAVDGLEIGGDGERRLDKYDMPVDVSGKGAPGPADGFEAAGLAEAVLRNVARCGYESPTPVQRYAMPIVMAGRDLMACAQTGSGKTAAFCLPVVSGLVAPPGGGNGHGPRDRGSFDRVAAKPRALVLAPTRELAAQINEEAKRFSFQTTLRVVVAYGGTTMFSQLRDIEKGVDLLVATLGRLVDLVERSQISLEAIKYLVMDEADRMLNMGFEPQIRKIVDMLNMPKKFVRQTMLFSATFPPEIQERERALKSFKSGATPILVATDVALRGLDVPNVAHVINYDLPKSIDDYVHRIGRTGRAGKAGNATALFTDSNHHLAKDLLELMTGAKQDVPEWLVDYASRPCSGGSSHAGRGRRGGGGFGGRDYRLSSDYGYGGVYSSSGSSYSGGVGYASRGVHYASGGVHYASRGVDYASRGVHYTSRGVDYASRGVHYASRGVHYACRGVHYASRGVDYASRGVHYASRGVHYASGGVHYASGGVHYASRGVDYARRGVHYASGGVHYASRGVDYARRGVHYASGGVHYASRGVDYASRGVHYASGGVHYASRGVGYSGGARRGGDYSGGRGDYSRGGGGSDGS</sequence>
<keyword evidence="4 8" id="KW-0347">Helicase</keyword>
<protein>
    <recommendedName>
        <fullName evidence="1">RNA helicase</fullName>
        <ecNumber evidence="1">3.6.4.13</ecNumber>
    </recommendedName>
</protein>
<comment type="similarity">
    <text evidence="8">Belongs to the DEAD box helicase family.</text>
</comment>
<keyword evidence="6" id="KW-0694">RNA-binding</keyword>
<evidence type="ECO:0000313" key="13">
    <source>
        <dbReference type="EMBL" id="PWZ16395.1"/>
    </source>
</evidence>
<dbReference type="InterPro" id="IPR001650">
    <property type="entry name" value="Helicase_C-like"/>
</dbReference>
<organism evidence="13">
    <name type="scientific">Zea mays</name>
    <name type="common">Maize</name>
    <dbReference type="NCBI Taxonomy" id="4577"/>
    <lineage>
        <taxon>Eukaryota</taxon>
        <taxon>Viridiplantae</taxon>
        <taxon>Streptophyta</taxon>
        <taxon>Embryophyta</taxon>
        <taxon>Tracheophyta</taxon>
        <taxon>Spermatophyta</taxon>
        <taxon>Magnoliopsida</taxon>
        <taxon>Liliopsida</taxon>
        <taxon>Poales</taxon>
        <taxon>Poaceae</taxon>
        <taxon>PACMAD clade</taxon>
        <taxon>Panicoideae</taxon>
        <taxon>Andropogonodae</taxon>
        <taxon>Andropogoneae</taxon>
        <taxon>Tripsacinae</taxon>
        <taxon>Zea</taxon>
    </lineage>
</organism>
<dbReference type="PROSITE" id="PS51192">
    <property type="entry name" value="HELICASE_ATP_BIND_1"/>
    <property type="match status" value="1"/>
</dbReference>
<reference evidence="13" key="1">
    <citation type="journal article" date="2018" name="Nat. Genet.">
        <title>Extensive intraspecific gene order and gene structural variations between Mo17 and other maize genomes.</title>
        <authorList>
            <person name="Sun S."/>
            <person name="Zhou Y."/>
            <person name="Chen J."/>
            <person name="Shi J."/>
            <person name="Zhao H."/>
            <person name="Zhao H."/>
            <person name="Song W."/>
            <person name="Zhang M."/>
            <person name="Cui Y."/>
            <person name="Dong X."/>
            <person name="Liu H."/>
            <person name="Ma X."/>
            <person name="Jiao Y."/>
            <person name="Wang B."/>
            <person name="Wei X."/>
            <person name="Stein J.C."/>
            <person name="Glaubitz J.C."/>
            <person name="Lu F."/>
            <person name="Yu G."/>
            <person name="Liang C."/>
            <person name="Fengler K."/>
            <person name="Li B."/>
            <person name="Rafalski A."/>
            <person name="Schnable P.S."/>
            <person name="Ware D.H."/>
            <person name="Buckler E.S."/>
            <person name="Lai J."/>
        </authorList>
    </citation>
    <scope>NUCLEOTIDE SEQUENCE [LARGE SCALE GENOMIC DNA]</scope>
    <source>
        <tissue evidence="13">Seedling</tissue>
    </source>
</reference>
<feature type="domain" description="DEAD-box RNA helicase Q" evidence="12">
    <location>
        <begin position="81"/>
        <end position="109"/>
    </location>
</feature>
<dbReference type="Pfam" id="PF00270">
    <property type="entry name" value="DEAD"/>
    <property type="match status" value="1"/>
</dbReference>
<feature type="domain" description="Helicase ATP-binding" evidence="10">
    <location>
        <begin position="112"/>
        <end position="304"/>
    </location>
</feature>
<dbReference type="CDD" id="cd18787">
    <property type="entry name" value="SF2_C_DEAD"/>
    <property type="match status" value="1"/>
</dbReference>
<dbReference type="SMART" id="SM00487">
    <property type="entry name" value="DEXDc"/>
    <property type="match status" value="1"/>
</dbReference>
<evidence type="ECO:0000256" key="5">
    <source>
        <dbReference type="ARBA" id="ARBA00022840"/>
    </source>
</evidence>
<evidence type="ECO:0000259" key="12">
    <source>
        <dbReference type="PROSITE" id="PS51195"/>
    </source>
</evidence>
<dbReference type="InterPro" id="IPR014014">
    <property type="entry name" value="RNA_helicase_DEAD_Q_motif"/>
</dbReference>
<evidence type="ECO:0000256" key="2">
    <source>
        <dbReference type="ARBA" id="ARBA00022741"/>
    </source>
</evidence>
<evidence type="ECO:0000256" key="9">
    <source>
        <dbReference type="SAM" id="MobiDB-lite"/>
    </source>
</evidence>
<feature type="short sequence motif" description="Q motif" evidence="7">
    <location>
        <begin position="81"/>
        <end position="109"/>
    </location>
</feature>
<dbReference type="InterPro" id="IPR000629">
    <property type="entry name" value="RNA-helicase_DEAD-box_CS"/>
</dbReference>
<dbReference type="InterPro" id="IPR027417">
    <property type="entry name" value="P-loop_NTPase"/>
</dbReference>
<comment type="caution">
    <text evidence="13">The sequence shown here is derived from an EMBL/GenBank/DDBJ whole genome shotgun (WGS) entry which is preliminary data.</text>
</comment>
<keyword evidence="2 8" id="KW-0547">Nucleotide-binding</keyword>
<keyword evidence="5 8" id="KW-0067">ATP-binding</keyword>
<evidence type="ECO:0000256" key="1">
    <source>
        <dbReference type="ARBA" id="ARBA00012552"/>
    </source>
</evidence>
<evidence type="ECO:0000256" key="8">
    <source>
        <dbReference type="RuleBase" id="RU000492"/>
    </source>
</evidence>
<proteinExistence type="inferred from homology"/>
<dbReference type="PROSITE" id="PS51195">
    <property type="entry name" value="Q_MOTIF"/>
    <property type="match status" value="1"/>
</dbReference>
<feature type="region of interest" description="Disordered" evidence="9">
    <location>
        <begin position="1"/>
        <end position="44"/>
    </location>
</feature>
<evidence type="ECO:0000256" key="4">
    <source>
        <dbReference type="ARBA" id="ARBA00022806"/>
    </source>
</evidence>
<evidence type="ECO:0000259" key="10">
    <source>
        <dbReference type="PROSITE" id="PS51192"/>
    </source>
</evidence>
<dbReference type="SMART" id="SM00490">
    <property type="entry name" value="HELICc"/>
    <property type="match status" value="1"/>
</dbReference>
<evidence type="ECO:0000259" key="11">
    <source>
        <dbReference type="PROSITE" id="PS51194"/>
    </source>
</evidence>
<dbReference type="Proteomes" id="UP000251960">
    <property type="component" value="Chromosome 6"/>
</dbReference>
<dbReference type="Gene3D" id="3.40.50.300">
    <property type="entry name" value="P-loop containing nucleotide triphosphate hydrolases"/>
    <property type="match status" value="1"/>
</dbReference>
<accession>A0A3L6E6I3</accession>
<feature type="region of interest" description="Disordered" evidence="9">
    <location>
        <begin position="604"/>
        <end position="627"/>
    </location>
</feature>
<dbReference type="EC" id="3.6.4.13" evidence="1"/>
<feature type="domain" description="Helicase C-terminal" evidence="11">
    <location>
        <begin position="238"/>
        <end position="388"/>
    </location>
</feature>
<dbReference type="InterPro" id="IPR011545">
    <property type="entry name" value="DEAD/DEAH_box_helicase_dom"/>
</dbReference>